<dbReference type="PANTHER" id="PTHR48105">
    <property type="entry name" value="THIOREDOXIN REDUCTASE 1-RELATED-RELATED"/>
    <property type="match status" value="1"/>
</dbReference>
<dbReference type="InterPro" id="IPR023753">
    <property type="entry name" value="FAD/NAD-binding_dom"/>
</dbReference>
<evidence type="ECO:0000313" key="4">
    <source>
        <dbReference type="EMBL" id="GGZ31170.1"/>
    </source>
</evidence>
<evidence type="ECO:0000313" key="5">
    <source>
        <dbReference type="Proteomes" id="UP000619457"/>
    </source>
</evidence>
<dbReference type="RefSeq" id="WP_018474724.1">
    <property type="nucleotide sequence ID" value="NZ_BMWX01000004.1"/>
</dbReference>
<gene>
    <name evidence="4" type="ORF">GCM10007049_25200</name>
</gene>
<keyword evidence="1" id="KW-0285">Flavoprotein</keyword>
<protein>
    <recommendedName>
        <fullName evidence="3">FAD/NAD(P)-binding domain-containing protein</fullName>
    </recommendedName>
</protein>
<reference evidence="4" key="2">
    <citation type="submission" date="2020-09" db="EMBL/GenBank/DDBJ databases">
        <authorList>
            <person name="Sun Q."/>
            <person name="Kim S."/>
        </authorList>
    </citation>
    <scope>NUCLEOTIDE SEQUENCE</scope>
    <source>
        <strain evidence="4">KCTC 12368</strain>
    </source>
</reference>
<dbReference type="EMBL" id="BMWX01000004">
    <property type="protein sequence ID" value="GGZ31170.1"/>
    <property type="molecule type" value="Genomic_DNA"/>
</dbReference>
<keyword evidence="5" id="KW-1185">Reference proteome</keyword>
<organism evidence="4 5">
    <name type="scientific">Echinicola pacifica</name>
    <dbReference type="NCBI Taxonomy" id="346377"/>
    <lineage>
        <taxon>Bacteria</taxon>
        <taxon>Pseudomonadati</taxon>
        <taxon>Bacteroidota</taxon>
        <taxon>Cytophagia</taxon>
        <taxon>Cytophagales</taxon>
        <taxon>Cyclobacteriaceae</taxon>
        <taxon>Echinicola</taxon>
    </lineage>
</organism>
<dbReference type="InterPro" id="IPR036188">
    <property type="entry name" value="FAD/NAD-bd_sf"/>
</dbReference>
<dbReference type="InterPro" id="IPR050097">
    <property type="entry name" value="Ferredoxin-NADP_redctase_2"/>
</dbReference>
<dbReference type="AlphaFoldDB" id="A0A918Q233"/>
<evidence type="ECO:0000259" key="3">
    <source>
        <dbReference type="Pfam" id="PF07992"/>
    </source>
</evidence>
<sequence length="300" mass="32482">MKTNTLKDVIVIGGSYAGLSAGMALGRSLRDTLIIDAGKPCNAPTPHSHNFLTQDGSTPAEISSLGKEQVLRYPSVNWLSDTVVDCQAEGEMFRVKTQSGQEFRAKRILFTTGIKDLIPEIPGFEACWGKSLIHCPYCHGYEVKGLPTAIFSNSEKALHYANLLPNWTSDLRILTNGPLQIPAESVEMIREKCIPIIDKRIKRLEHENGQIQQVLFEDGSTLSLPVIYAELPFVQTSPLPEALGCALNEGGFISVNEMQQTTVAGIYAAGDNSSPFRAVSNAVAAGTKAGAVINFQLMSS</sequence>
<dbReference type="GO" id="GO:0016491">
    <property type="term" value="F:oxidoreductase activity"/>
    <property type="evidence" value="ECO:0007669"/>
    <property type="project" value="UniProtKB-KW"/>
</dbReference>
<dbReference type="Proteomes" id="UP000619457">
    <property type="component" value="Unassembled WGS sequence"/>
</dbReference>
<evidence type="ECO:0000256" key="2">
    <source>
        <dbReference type="ARBA" id="ARBA00023002"/>
    </source>
</evidence>
<accession>A0A918Q233</accession>
<reference evidence="4" key="1">
    <citation type="journal article" date="2014" name="Int. J. Syst. Evol. Microbiol.">
        <title>Complete genome sequence of Corynebacterium casei LMG S-19264T (=DSM 44701T), isolated from a smear-ripened cheese.</title>
        <authorList>
            <consortium name="US DOE Joint Genome Institute (JGI-PGF)"/>
            <person name="Walter F."/>
            <person name="Albersmeier A."/>
            <person name="Kalinowski J."/>
            <person name="Ruckert C."/>
        </authorList>
    </citation>
    <scope>NUCLEOTIDE SEQUENCE</scope>
    <source>
        <strain evidence="4">KCTC 12368</strain>
    </source>
</reference>
<comment type="caution">
    <text evidence="4">The sequence shown here is derived from an EMBL/GenBank/DDBJ whole genome shotgun (WGS) entry which is preliminary data.</text>
</comment>
<feature type="domain" description="FAD/NAD(P)-binding" evidence="3">
    <location>
        <begin position="7"/>
        <end position="286"/>
    </location>
</feature>
<evidence type="ECO:0000256" key="1">
    <source>
        <dbReference type="ARBA" id="ARBA00022630"/>
    </source>
</evidence>
<dbReference type="PRINTS" id="PR00469">
    <property type="entry name" value="PNDRDTASEII"/>
</dbReference>
<dbReference type="Pfam" id="PF07992">
    <property type="entry name" value="Pyr_redox_2"/>
    <property type="match status" value="1"/>
</dbReference>
<proteinExistence type="predicted"/>
<dbReference type="SUPFAM" id="SSF51905">
    <property type="entry name" value="FAD/NAD(P)-binding domain"/>
    <property type="match status" value="2"/>
</dbReference>
<name>A0A918Q233_9BACT</name>
<dbReference type="Gene3D" id="3.50.50.60">
    <property type="entry name" value="FAD/NAD(P)-binding domain"/>
    <property type="match status" value="2"/>
</dbReference>
<keyword evidence="2" id="KW-0560">Oxidoreductase</keyword>
<dbReference type="PRINTS" id="PR00368">
    <property type="entry name" value="FADPNR"/>
</dbReference>